<evidence type="ECO:0000256" key="4">
    <source>
        <dbReference type="HAMAP-Rule" id="MF_01401"/>
    </source>
</evidence>
<dbReference type="EC" id="1.8.4.11" evidence="4"/>
<keyword evidence="1 4" id="KW-0560">Oxidoreductase</keyword>
<evidence type="ECO:0000256" key="2">
    <source>
        <dbReference type="ARBA" id="ARBA00047806"/>
    </source>
</evidence>
<accession>Q07JJ9</accession>
<reference evidence="6" key="1">
    <citation type="submission" date="2006-09" db="EMBL/GenBank/DDBJ databases">
        <title>Complete sequence of Rhodopseudomonas palustris BisA53.</title>
        <authorList>
            <consortium name="US DOE Joint Genome Institute"/>
            <person name="Copeland A."/>
            <person name="Lucas S."/>
            <person name="Lapidus A."/>
            <person name="Barry K."/>
            <person name="Detter J.C."/>
            <person name="Glavina del Rio T."/>
            <person name="Hammon N."/>
            <person name="Israni S."/>
            <person name="Dalin E."/>
            <person name="Tice H."/>
            <person name="Pitluck S."/>
            <person name="Chain P."/>
            <person name="Malfatti S."/>
            <person name="Shin M."/>
            <person name="Vergez L."/>
            <person name="Schmutz J."/>
            <person name="Larimer F."/>
            <person name="Land M."/>
            <person name="Hauser L."/>
            <person name="Pelletier D.A."/>
            <person name="Kyrpides N."/>
            <person name="Kim E."/>
            <person name="Harwood C.S."/>
            <person name="Oda Y."/>
            <person name="Richardson P."/>
        </authorList>
    </citation>
    <scope>NUCLEOTIDE SEQUENCE [LARGE SCALE GENOMIC DNA]</scope>
    <source>
        <strain evidence="6">BisA53</strain>
    </source>
</reference>
<comment type="similarity">
    <text evidence="4">Belongs to the MsrA Met sulfoxide reductase family.</text>
</comment>
<dbReference type="NCBIfam" id="TIGR00401">
    <property type="entry name" value="msrA"/>
    <property type="match status" value="1"/>
</dbReference>
<evidence type="ECO:0000256" key="3">
    <source>
        <dbReference type="ARBA" id="ARBA00048782"/>
    </source>
</evidence>
<dbReference type="OrthoDB" id="4174719at2"/>
<sequence>MGRTSLRIALGAAVGALAIWGLPIRAVQASEEAVVIPAPAVDVAAKDGLQTAVLAGGCFWGVQGVFQHTAGVVNAVSGYAGGSKLTANYTAVSTGVTSHAEAVEITYDPKQISYGKLLQIYFSVAHDPTQLNRQGPDSGTQYRSEIFTVTDEQKRVAEAYIAQLDAAKAYKKPIVTKIGPLQGFYAAEDYHQDYLTLHPNQPYIAFNDRPKIDNLKKIFTQDFRDKPTLVSSQKATN</sequence>
<dbReference type="Gene3D" id="3.30.1060.10">
    <property type="entry name" value="Peptide methionine sulphoxide reductase MsrA"/>
    <property type="match status" value="1"/>
</dbReference>
<dbReference type="HAMAP" id="MF_01401">
    <property type="entry name" value="MsrA"/>
    <property type="match status" value="1"/>
</dbReference>
<evidence type="ECO:0000259" key="5">
    <source>
        <dbReference type="Pfam" id="PF01625"/>
    </source>
</evidence>
<dbReference type="SUPFAM" id="SSF55068">
    <property type="entry name" value="Peptide methionine sulfoxide reductase"/>
    <property type="match status" value="1"/>
</dbReference>
<feature type="domain" description="Peptide methionine sulphoxide reductase MsrA" evidence="5">
    <location>
        <begin position="51"/>
        <end position="203"/>
    </location>
</feature>
<dbReference type="PANTHER" id="PTHR43774">
    <property type="entry name" value="PEPTIDE METHIONINE SULFOXIDE REDUCTASE"/>
    <property type="match status" value="1"/>
</dbReference>
<dbReference type="GO" id="GO:0008113">
    <property type="term" value="F:peptide-methionine (S)-S-oxide reductase activity"/>
    <property type="evidence" value="ECO:0007669"/>
    <property type="project" value="UniProtKB-UniRule"/>
</dbReference>
<proteinExistence type="inferred from homology"/>
<gene>
    <name evidence="4" type="primary">msrA</name>
    <name evidence="6" type="ordered locus">RPE_3959</name>
</gene>
<protein>
    <recommendedName>
        <fullName evidence="4">Peptide methionine sulfoxide reductase MsrA</fullName>
        <shortName evidence="4">Protein-methionine-S-oxide reductase</shortName>
        <ecNumber evidence="4">1.8.4.11</ecNumber>
    </recommendedName>
    <alternativeName>
        <fullName evidence="4">Peptide-methionine (S)-S-oxide reductase</fullName>
        <shortName evidence="4">Peptide Met(O) reductase</shortName>
    </alternativeName>
</protein>
<evidence type="ECO:0000256" key="1">
    <source>
        <dbReference type="ARBA" id="ARBA00023002"/>
    </source>
</evidence>
<comment type="catalytic activity">
    <reaction evidence="2 4">
        <text>L-methionyl-[protein] + [thioredoxin]-disulfide + H2O = L-methionyl-(S)-S-oxide-[protein] + [thioredoxin]-dithiol</text>
        <dbReference type="Rhea" id="RHEA:14217"/>
        <dbReference type="Rhea" id="RHEA-COMP:10698"/>
        <dbReference type="Rhea" id="RHEA-COMP:10700"/>
        <dbReference type="Rhea" id="RHEA-COMP:12313"/>
        <dbReference type="Rhea" id="RHEA-COMP:12315"/>
        <dbReference type="ChEBI" id="CHEBI:15377"/>
        <dbReference type="ChEBI" id="CHEBI:16044"/>
        <dbReference type="ChEBI" id="CHEBI:29950"/>
        <dbReference type="ChEBI" id="CHEBI:44120"/>
        <dbReference type="ChEBI" id="CHEBI:50058"/>
        <dbReference type="EC" id="1.8.4.11"/>
    </reaction>
</comment>
<dbReference type="Pfam" id="PF01625">
    <property type="entry name" value="PMSR"/>
    <property type="match status" value="1"/>
</dbReference>
<feature type="active site" evidence="4">
    <location>
        <position position="58"/>
    </location>
</feature>
<dbReference type="KEGG" id="rpe:RPE_3959"/>
<name>Q07JJ9_RHOP5</name>
<dbReference type="eggNOG" id="COG0225">
    <property type="taxonomic scope" value="Bacteria"/>
</dbReference>
<dbReference type="HOGENOM" id="CLU_031040_10_0_5"/>
<evidence type="ECO:0000313" key="6">
    <source>
        <dbReference type="EMBL" id="ABJ07885.1"/>
    </source>
</evidence>
<dbReference type="AlphaFoldDB" id="Q07JJ9"/>
<dbReference type="EMBL" id="CP000463">
    <property type="protein sequence ID" value="ABJ07885.1"/>
    <property type="molecule type" value="Genomic_DNA"/>
</dbReference>
<dbReference type="InterPro" id="IPR036509">
    <property type="entry name" value="Met_Sox_Rdtase_MsrA_sf"/>
</dbReference>
<dbReference type="InterPro" id="IPR002569">
    <property type="entry name" value="Met_Sox_Rdtase_MsrA_dom"/>
</dbReference>
<dbReference type="GO" id="GO:0033744">
    <property type="term" value="F:L-methionine:thioredoxin-disulfide S-oxidoreductase activity"/>
    <property type="evidence" value="ECO:0007669"/>
    <property type="project" value="RHEA"/>
</dbReference>
<comment type="function">
    <text evidence="4">Has an important function as a repair enzyme for proteins that have been inactivated by oxidation. Catalyzes the reversible oxidation-reduction of methionine sulfoxide in proteins to methionine.</text>
</comment>
<dbReference type="PANTHER" id="PTHR43774:SF1">
    <property type="entry name" value="PEPTIDE METHIONINE SULFOXIDE REDUCTASE MSRA 2"/>
    <property type="match status" value="1"/>
</dbReference>
<organism evidence="6">
    <name type="scientific">Rhodopseudomonas palustris (strain BisA53)</name>
    <dbReference type="NCBI Taxonomy" id="316055"/>
    <lineage>
        <taxon>Bacteria</taxon>
        <taxon>Pseudomonadati</taxon>
        <taxon>Pseudomonadota</taxon>
        <taxon>Alphaproteobacteria</taxon>
        <taxon>Hyphomicrobiales</taxon>
        <taxon>Nitrobacteraceae</taxon>
        <taxon>Rhodopseudomonas</taxon>
    </lineage>
</organism>
<comment type="catalytic activity">
    <reaction evidence="3 4">
        <text>[thioredoxin]-disulfide + L-methionine + H2O = L-methionine (S)-S-oxide + [thioredoxin]-dithiol</text>
        <dbReference type="Rhea" id="RHEA:19993"/>
        <dbReference type="Rhea" id="RHEA-COMP:10698"/>
        <dbReference type="Rhea" id="RHEA-COMP:10700"/>
        <dbReference type="ChEBI" id="CHEBI:15377"/>
        <dbReference type="ChEBI" id="CHEBI:29950"/>
        <dbReference type="ChEBI" id="CHEBI:50058"/>
        <dbReference type="ChEBI" id="CHEBI:57844"/>
        <dbReference type="ChEBI" id="CHEBI:58772"/>
        <dbReference type="EC" id="1.8.4.11"/>
    </reaction>
</comment>
<dbReference type="STRING" id="316055.RPE_3959"/>